<protein>
    <submittedName>
        <fullName evidence="11">Putative ubiquitin</fullName>
    </submittedName>
</protein>
<name>A0A2P6SPD0_ROSCH</name>
<dbReference type="FunFam" id="3.10.20.90:FF:000469">
    <property type="entry name" value="Polyubiquitin-C"/>
    <property type="match status" value="1"/>
</dbReference>
<keyword evidence="7" id="KW-0832">Ubl conjugation</keyword>
<evidence type="ECO:0000313" key="11">
    <source>
        <dbReference type="EMBL" id="PRQ60544.1"/>
    </source>
</evidence>
<reference evidence="11 12" key="1">
    <citation type="journal article" date="2018" name="Nat. Genet.">
        <title>The Rosa genome provides new insights in the design of modern roses.</title>
        <authorList>
            <person name="Bendahmane M."/>
        </authorList>
    </citation>
    <scope>NUCLEOTIDE SEQUENCE [LARGE SCALE GENOMIC DNA]</scope>
    <source>
        <strain evidence="12">cv. Old Blush</strain>
    </source>
</reference>
<dbReference type="InterPro" id="IPR050158">
    <property type="entry name" value="Ubiquitin_ubiquitin-like"/>
</dbReference>
<dbReference type="PRINTS" id="PR00348">
    <property type="entry name" value="UBIQUITIN"/>
</dbReference>
<keyword evidence="9" id="KW-0732">Signal</keyword>
<keyword evidence="12" id="KW-1185">Reference proteome</keyword>
<feature type="chain" id="PRO_5015107064" evidence="9">
    <location>
        <begin position="19"/>
        <end position="94"/>
    </location>
</feature>
<dbReference type="PROSITE" id="PS50053">
    <property type="entry name" value="UBIQUITIN_2"/>
    <property type="match status" value="1"/>
</dbReference>
<dbReference type="Gramene" id="PRQ60544">
    <property type="protein sequence ID" value="PRQ60544"/>
    <property type="gene ID" value="RchiOBHm_Chr1g0382471"/>
</dbReference>
<keyword evidence="6" id="KW-0677">Repeat</keyword>
<dbReference type="InterPro" id="IPR029071">
    <property type="entry name" value="Ubiquitin-like_domsf"/>
</dbReference>
<evidence type="ECO:0000259" key="10">
    <source>
        <dbReference type="PROSITE" id="PS50053"/>
    </source>
</evidence>
<dbReference type="PANTHER" id="PTHR10666">
    <property type="entry name" value="UBIQUITIN"/>
    <property type="match status" value="1"/>
</dbReference>
<dbReference type="InterPro" id="IPR019956">
    <property type="entry name" value="Ubiquitin_dom"/>
</dbReference>
<evidence type="ECO:0000256" key="4">
    <source>
        <dbReference type="ARBA" id="ARBA00022490"/>
    </source>
</evidence>
<comment type="similarity">
    <text evidence="3">Belongs to the ubiquitin family.</text>
</comment>
<dbReference type="AlphaFoldDB" id="A0A2P6SPD0"/>
<evidence type="ECO:0000313" key="12">
    <source>
        <dbReference type="Proteomes" id="UP000238479"/>
    </source>
</evidence>
<proteinExistence type="inferred from homology"/>
<dbReference type="GO" id="GO:0003729">
    <property type="term" value="F:mRNA binding"/>
    <property type="evidence" value="ECO:0007669"/>
    <property type="project" value="UniProtKB-ARBA"/>
</dbReference>
<dbReference type="Gene3D" id="3.10.20.90">
    <property type="entry name" value="Phosphatidylinositol 3-kinase Catalytic Subunit, Chain A, domain 1"/>
    <property type="match status" value="1"/>
</dbReference>
<sequence>MRLLCLVLFAASILRTLTKNCPHLHDESYSDSRWKIFHVPPVFKTTDALIMQIFVKTLIGKTLTLEVFSSDTIYNVKAKIRDKEGIPQTSKGCF</sequence>
<evidence type="ECO:0000256" key="8">
    <source>
        <dbReference type="ARBA" id="ARBA00023242"/>
    </source>
</evidence>
<evidence type="ECO:0000256" key="5">
    <source>
        <dbReference type="ARBA" id="ARBA00022499"/>
    </source>
</evidence>
<comment type="subcellular location">
    <subcellularLocation>
        <location evidence="2">Cytoplasm</location>
    </subcellularLocation>
    <subcellularLocation>
        <location evidence="1">Nucleus</location>
    </subcellularLocation>
</comment>
<evidence type="ECO:0000256" key="1">
    <source>
        <dbReference type="ARBA" id="ARBA00004123"/>
    </source>
</evidence>
<dbReference type="Proteomes" id="UP000238479">
    <property type="component" value="Chromosome 1"/>
</dbReference>
<dbReference type="Pfam" id="PF00240">
    <property type="entry name" value="ubiquitin"/>
    <property type="match status" value="1"/>
</dbReference>
<evidence type="ECO:0000256" key="9">
    <source>
        <dbReference type="SAM" id="SignalP"/>
    </source>
</evidence>
<dbReference type="STRING" id="74649.A0A2P6SPD0"/>
<evidence type="ECO:0000256" key="3">
    <source>
        <dbReference type="ARBA" id="ARBA00008430"/>
    </source>
</evidence>
<evidence type="ECO:0000256" key="2">
    <source>
        <dbReference type="ARBA" id="ARBA00004496"/>
    </source>
</evidence>
<gene>
    <name evidence="11" type="ORF">RchiOBHm_Chr1g0382471</name>
</gene>
<dbReference type="EMBL" id="PDCK01000039">
    <property type="protein sequence ID" value="PRQ60544.1"/>
    <property type="molecule type" value="Genomic_DNA"/>
</dbReference>
<evidence type="ECO:0000256" key="7">
    <source>
        <dbReference type="ARBA" id="ARBA00022843"/>
    </source>
</evidence>
<keyword evidence="4" id="KW-0963">Cytoplasm</keyword>
<keyword evidence="5" id="KW-1017">Isopeptide bond</keyword>
<feature type="signal peptide" evidence="9">
    <location>
        <begin position="1"/>
        <end position="18"/>
    </location>
</feature>
<keyword evidence="8" id="KW-0539">Nucleus</keyword>
<accession>A0A2P6SPD0</accession>
<feature type="domain" description="Ubiquitin-like" evidence="10">
    <location>
        <begin position="51"/>
        <end position="87"/>
    </location>
</feature>
<organism evidence="11 12">
    <name type="scientific">Rosa chinensis</name>
    <name type="common">China rose</name>
    <dbReference type="NCBI Taxonomy" id="74649"/>
    <lineage>
        <taxon>Eukaryota</taxon>
        <taxon>Viridiplantae</taxon>
        <taxon>Streptophyta</taxon>
        <taxon>Embryophyta</taxon>
        <taxon>Tracheophyta</taxon>
        <taxon>Spermatophyta</taxon>
        <taxon>Magnoliopsida</taxon>
        <taxon>eudicotyledons</taxon>
        <taxon>Gunneridae</taxon>
        <taxon>Pentapetalae</taxon>
        <taxon>rosids</taxon>
        <taxon>fabids</taxon>
        <taxon>Rosales</taxon>
        <taxon>Rosaceae</taxon>
        <taxon>Rosoideae</taxon>
        <taxon>Rosoideae incertae sedis</taxon>
        <taxon>Rosa</taxon>
    </lineage>
</organism>
<dbReference type="GO" id="GO:0005634">
    <property type="term" value="C:nucleus"/>
    <property type="evidence" value="ECO:0007669"/>
    <property type="project" value="UniProtKB-SubCell"/>
</dbReference>
<comment type="caution">
    <text evidence="11">The sequence shown here is derived from an EMBL/GenBank/DDBJ whole genome shotgun (WGS) entry which is preliminary data.</text>
</comment>
<dbReference type="SUPFAM" id="SSF54236">
    <property type="entry name" value="Ubiquitin-like"/>
    <property type="match status" value="1"/>
</dbReference>
<dbReference type="InterPro" id="IPR000626">
    <property type="entry name" value="Ubiquitin-like_dom"/>
</dbReference>
<evidence type="ECO:0000256" key="6">
    <source>
        <dbReference type="ARBA" id="ARBA00022737"/>
    </source>
</evidence>
<dbReference type="GO" id="GO:0005737">
    <property type="term" value="C:cytoplasm"/>
    <property type="evidence" value="ECO:0007669"/>
    <property type="project" value="UniProtKB-SubCell"/>
</dbReference>